<gene>
    <name evidence="2" type="ORF">K8U77_07920</name>
</gene>
<keyword evidence="2" id="KW-0347">Helicase</keyword>
<accession>A0A9D2UY31</accession>
<dbReference type="InterPro" id="IPR027417">
    <property type="entry name" value="P-loop_NTPase"/>
</dbReference>
<sequence>MGLRAARAEHPDRLQAVVHEVALMGVSKDAYMHDVEAANDAASVVSEDIAATKGFASALPPFQQAIVLRDELPEMPAEVIEGVLLETHKMLLTGPSKAGKTWCLINLAVSVATGGWWIAFKCAKRKVLYVDLETDPRTLQKRVSRVAEAKSADAQAVRENLVLWPLRGKSCSLEEIAAELFVRCKAGDFGMVIIDPAYMVQDGDENNAKDIREFFAKLDEICVNLECTVVISHHHSKGAQGLKSAIDRGSGSGVFGRAPDAVLDMTELILEPGTLEMARQSHRLAEVKRLTGWRMSFTLREFAQKDPLDLWLVFPLHEVDHTDLLADCKPNYGGVSEARKLRTEAENLGKVASLEGVCDRLIGRGESCERDELRKALGWSLPTVRRWLEESARFEQTLDPKTGKALIVRATVNDAATSGSSGEAPDSGEEAQGVLPIA</sequence>
<evidence type="ECO:0000256" key="1">
    <source>
        <dbReference type="SAM" id="MobiDB-lite"/>
    </source>
</evidence>
<keyword evidence="2" id="KW-0067">ATP-binding</keyword>
<dbReference type="AlphaFoldDB" id="A0A9D2UY31"/>
<dbReference type="SUPFAM" id="SSF52540">
    <property type="entry name" value="P-loop containing nucleoside triphosphate hydrolases"/>
    <property type="match status" value="1"/>
</dbReference>
<reference evidence="2" key="1">
    <citation type="journal article" date="2021" name="PeerJ">
        <title>Extensive microbial diversity within the chicken gut microbiome revealed by metagenomics and culture.</title>
        <authorList>
            <person name="Gilroy R."/>
            <person name="Ravi A."/>
            <person name="Getino M."/>
            <person name="Pursley I."/>
            <person name="Horton D.L."/>
            <person name="Alikhan N.F."/>
            <person name="Baker D."/>
            <person name="Gharbi K."/>
            <person name="Hall N."/>
            <person name="Watson M."/>
            <person name="Adriaenssens E.M."/>
            <person name="Foster-Nyarko E."/>
            <person name="Jarju S."/>
            <person name="Secka A."/>
            <person name="Antonio M."/>
            <person name="Oren A."/>
            <person name="Chaudhuri R.R."/>
            <person name="La Ragione R."/>
            <person name="Hildebrand F."/>
            <person name="Pallen M.J."/>
        </authorList>
    </citation>
    <scope>NUCLEOTIDE SEQUENCE</scope>
    <source>
        <strain evidence="2">ChiGjej6B6-11269</strain>
    </source>
</reference>
<dbReference type="GO" id="GO:0004386">
    <property type="term" value="F:helicase activity"/>
    <property type="evidence" value="ECO:0007669"/>
    <property type="project" value="UniProtKB-KW"/>
</dbReference>
<reference evidence="2" key="2">
    <citation type="submission" date="2021-09" db="EMBL/GenBank/DDBJ databases">
        <authorList>
            <person name="Gilroy R."/>
        </authorList>
    </citation>
    <scope>NUCLEOTIDE SEQUENCE</scope>
    <source>
        <strain evidence="2">ChiGjej6B6-11269</strain>
    </source>
</reference>
<comment type="caution">
    <text evidence="2">The sequence shown here is derived from an EMBL/GenBank/DDBJ whole genome shotgun (WGS) entry which is preliminary data.</text>
</comment>
<protein>
    <submittedName>
        <fullName evidence="2">Helicase RepA family protein</fullName>
    </submittedName>
</protein>
<keyword evidence="2" id="KW-0547">Nucleotide-binding</keyword>
<dbReference type="Proteomes" id="UP000786989">
    <property type="component" value="Unassembled WGS sequence"/>
</dbReference>
<dbReference type="Pfam" id="PF13481">
    <property type="entry name" value="AAA_25"/>
    <property type="match status" value="1"/>
</dbReference>
<dbReference type="Gene3D" id="3.40.50.300">
    <property type="entry name" value="P-loop containing nucleotide triphosphate hydrolases"/>
    <property type="match status" value="1"/>
</dbReference>
<feature type="region of interest" description="Disordered" evidence="1">
    <location>
        <begin position="416"/>
        <end position="438"/>
    </location>
</feature>
<name>A0A9D2UY31_9ACTN</name>
<organism evidence="2 3">
    <name type="scientific">Slackia equolifaciens</name>
    <dbReference type="NCBI Taxonomy" id="498718"/>
    <lineage>
        <taxon>Bacteria</taxon>
        <taxon>Bacillati</taxon>
        <taxon>Actinomycetota</taxon>
        <taxon>Coriobacteriia</taxon>
        <taxon>Eggerthellales</taxon>
        <taxon>Eggerthellaceae</taxon>
        <taxon>Slackia</taxon>
    </lineage>
</organism>
<proteinExistence type="predicted"/>
<evidence type="ECO:0000313" key="2">
    <source>
        <dbReference type="EMBL" id="HJF66020.1"/>
    </source>
</evidence>
<dbReference type="EMBL" id="DYWI01000151">
    <property type="protein sequence ID" value="HJF66020.1"/>
    <property type="molecule type" value="Genomic_DNA"/>
</dbReference>
<evidence type="ECO:0000313" key="3">
    <source>
        <dbReference type="Proteomes" id="UP000786989"/>
    </source>
</evidence>
<keyword evidence="2" id="KW-0378">Hydrolase</keyword>